<dbReference type="AlphaFoldDB" id="A0A1G2I2U9"/>
<dbReference type="SMART" id="SM00014">
    <property type="entry name" value="acidPPc"/>
    <property type="match status" value="1"/>
</dbReference>
<sequence length="177" mass="20279">MTGEKIMNLDVVLFNFINKFAGKWKFLDFLAIFFADYMEYVLVFFLVVASYQTRHISLLVIPAFAGLAARFFINEPIYFFYKRKRPCDQIPTILLIKKPSHPSFPSSHASLFFALSFSLLLYSTPLAIFFLITSCLIGFFRIFCGVHWPSDVLAGVGVGFLTYLAMLTGVIFFQIFI</sequence>
<accession>A0A1G2I2U9</accession>
<feature type="transmembrane region" description="Helical" evidence="1">
    <location>
        <begin position="29"/>
        <end position="49"/>
    </location>
</feature>
<feature type="domain" description="Phosphatidic acid phosphatase type 2/haloperoxidase" evidence="2">
    <location>
        <begin position="60"/>
        <end position="167"/>
    </location>
</feature>
<keyword evidence="1" id="KW-0472">Membrane</keyword>
<dbReference type="SUPFAM" id="SSF48317">
    <property type="entry name" value="Acid phosphatase/Vanadium-dependent haloperoxidase"/>
    <property type="match status" value="1"/>
</dbReference>
<protein>
    <recommendedName>
        <fullName evidence="2">Phosphatidic acid phosphatase type 2/haloperoxidase domain-containing protein</fullName>
    </recommendedName>
</protein>
<feature type="transmembrane region" description="Helical" evidence="1">
    <location>
        <begin position="56"/>
        <end position="73"/>
    </location>
</feature>
<gene>
    <name evidence="3" type="ORF">A3D44_00335</name>
</gene>
<evidence type="ECO:0000313" key="4">
    <source>
        <dbReference type="Proteomes" id="UP000178820"/>
    </source>
</evidence>
<dbReference type="InterPro" id="IPR036938">
    <property type="entry name" value="PAP2/HPO_sf"/>
</dbReference>
<evidence type="ECO:0000256" key="1">
    <source>
        <dbReference type="SAM" id="Phobius"/>
    </source>
</evidence>
<feature type="transmembrane region" description="Helical" evidence="1">
    <location>
        <begin position="152"/>
        <end position="176"/>
    </location>
</feature>
<dbReference type="PANTHER" id="PTHR14969:SF13">
    <property type="entry name" value="AT30094P"/>
    <property type="match status" value="1"/>
</dbReference>
<evidence type="ECO:0000313" key="3">
    <source>
        <dbReference type="EMBL" id="OGZ68997.1"/>
    </source>
</evidence>
<organism evidence="3 4">
    <name type="scientific">Candidatus Staskawiczbacteria bacterium RIFCSPHIGHO2_02_FULL_42_22</name>
    <dbReference type="NCBI Taxonomy" id="1802207"/>
    <lineage>
        <taxon>Bacteria</taxon>
        <taxon>Candidatus Staskawicziibacteriota</taxon>
    </lineage>
</organism>
<keyword evidence="1" id="KW-1133">Transmembrane helix</keyword>
<proteinExistence type="predicted"/>
<dbReference type="InterPro" id="IPR000326">
    <property type="entry name" value="PAP2/HPO"/>
</dbReference>
<dbReference type="Gene3D" id="1.20.144.10">
    <property type="entry name" value="Phosphatidic acid phosphatase type 2/haloperoxidase"/>
    <property type="match status" value="1"/>
</dbReference>
<dbReference type="Proteomes" id="UP000178820">
    <property type="component" value="Unassembled WGS sequence"/>
</dbReference>
<feature type="transmembrane region" description="Helical" evidence="1">
    <location>
        <begin position="111"/>
        <end position="140"/>
    </location>
</feature>
<dbReference type="PANTHER" id="PTHR14969">
    <property type="entry name" value="SPHINGOSINE-1-PHOSPHATE PHOSPHOHYDROLASE"/>
    <property type="match status" value="1"/>
</dbReference>
<dbReference type="EMBL" id="MHOT01000016">
    <property type="protein sequence ID" value="OGZ68997.1"/>
    <property type="molecule type" value="Genomic_DNA"/>
</dbReference>
<keyword evidence="1" id="KW-0812">Transmembrane</keyword>
<dbReference type="STRING" id="1802207.A3D44_00335"/>
<reference evidence="3 4" key="1">
    <citation type="journal article" date="2016" name="Nat. Commun.">
        <title>Thousands of microbial genomes shed light on interconnected biogeochemical processes in an aquifer system.</title>
        <authorList>
            <person name="Anantharaman K."/>
            <person name="Brown C.T."/>
            <person name="Hug L.A."/>
            <person name="Sharon I."/>
            <person name="Castelle C.J."/>
            <person name="Probst A.J."/>
            <person name="Thomas B.C."/>
            <person name="Singh A."/>
            <person name="Wilkins M.J."/>
            <person name="Karaoz U."/>
            <person name="Brodie E.L."/>
            <person name="Williams K.H."/>
            <person name="Hubbard S.S."/>
            <person name="Banfield J.F."/>
        </authorList>
    </citation>
    <scope>NUCLEOTIDE SEQUENCE [LARGE SCALE GENOMIC DNA]</scope>
</reference>
<dbReference type="Pfam" id="PF01569">
    <property type="entry name" value="PAP2"/>
    <property type="match status" value="1"/>
</dbReference>
<evidence type="ECO:0000259" key="2">
    <source>
        <dbReference type="SMART" id="SM00014"/>
    </source>
</evidence>
<name>A0A1G2I2U9_9BACT</name>
<comment type="caution">
    <text evidence="3">The sequence shown here is derived from an EMBL/GenBank/DDBJ whole genome shotgun (WGS) entry which is preliminary data.</text>
</comment>